<dbReference type="OrthoDB" id="6598476at2759"/>
<keyword evidence="2" id="KW-1185">Reference proteome</keyword>
<dbReference type="Proteomes" id="UP000299102">
    <property type="component" value="Unassembled WGS sequence"/>
</dbReference>
<reference evidence="1 2" key="1">
    <citation type="journal article" date="2019" name="Commun. Biol.">
        <title>The bagworm genome reveals a unique fibroin gene that provides high tensile strength.</title>
        <authorList>
            <person name="Kono N."/>
            <person name="Nakamura H."/>
            <person name="Ohtoshi R."/>
            <person name="Tomita M."/>
            <person name="Numata K."/>
            <person name="Arakawa K."/>
        </authorList>
    </citation>
    <scope>NUCLEOTIDE SEQUENCE [LARGE SCALE GENOMIC DNA]</scope>
</reference>
<comment type="caution">
    <text evidence="1">The sequence shown here is derived from an EMBL/GenBank/DDBJ whole genome shotgun (WGS) entry which is preliminary data.</text>
</comment>
<accession>A0A4C1Y958</accession>
<organism evidence="1 2">
    <name type="scientific">Eumeta variegata</name>
    <name type="common">Bagworm moth</name>
    <name type="synonym">Eumeta japonica</name>
    <dbReference type="NCBI Taxonomy" id="151549"/>
    <lineage>
        <taxon>Eukaryota</taxon>
        <taxon>Metazoa</taxon>
        <taxon>Ecdysozoa</taxon>
        <taxon>Arthropoda</taxon>
        <taxon>Hexapoda</taxon>
        <taxon>Insecta</taxon>
        <taxon>Pterygota</taxon>
        <taxon>Neoptera</taxon>
        <taxon>Endopterygota</taxon>
        <taxon>Lepidoptera</taxon>
        <taxon>Glossata</taxon>
        <taxon>Ditrysia</taxon>
        <taxon>Tineoidea</taxon>
        <taxon>Psychidae</taxon>
        <taxon>Oiketicinae</taxon>
        <taxon>Eumeta</taxon>
    </lineage>
</organism>
<evidence type="ECO:0000313" key="2">
    <source>
        <dbReference type="Proteomes" id="UP000299102"/>
    </source>
</evidence>
<dbReference type="AlphaFoldDB" id="A0A4C1Y958"/>
<evidence type="ECO:0000313" key="1">
    <source>
        <dbReference type="EMBL" id="GBP70975.1"/>
    </source>
</evidence>
<dbReference type="EMBL" id="BGZK01001093">
    <property type="protein sequence ID" value="GBP70975.1"/>
    <property type="molecule type" value="Genomic_DNA"/>
</dbReference>
<gene>
    <name evidence="1" type="ORF">EVAR_54409_1</name>
</gene>
<protein>
    <submittedName>
        <fullName evidence="1">Uncharacterized protein</fullName>
    </submittedName>
</protein>
<name>A0A4C1Y958_EUMVA</name>
<proteinExistence type="predicted"/>
<sequence length="211" mass="23931">MIDILIDTSIRKNSVQRARGVDIAFGELQKDAESVTFDKHAYWWWSVAAGKDAFVALWPFHDSGSLNEVVSVVFNTPYTLVDVTVCNFLRMCLFQNIGVPEEGSEDLIKSAEEIATALNIQLRLPKTASRQQHGANQPAALAIPKLQKCMEEVFGRYELEGIAFETELWRTFWINKQQQDFESIVIAEFIQEADSFYPKVKIALEILLAMP</sequence>